<sequence length="314" mass="34668">MRVLFVYICALLAVTANAASTFGYHYERNSGGNSNSNSNSNTNGNTNSLSFSSSGSSSRSKDNNADSFFNTRTKDNNAESFFNTRTKDNNADSFFNPAPSVNSLILPQHQTVRQQQQQQLKTTAEQQSYSGDKYLPPTQPTAEPIITKQFFLVSAPEDSEEQTRTKHFVIGRPQKNYRVVFIKAPSSENANLKLTAEYAPQEEKTVIYVLSKKDGDLNIGEIGTPAPTQPTKPEVFFIKYKTPEEAAAAQKEIQEQYDNLGGTSEFSDEGVVPIKSVVGSLDGLAANGGYDYRKVQNGAESPIKNFLQPARFYF</sequence>
<keyword evidence="2" id="KW-0732">Signal</keyword>
<dbReference type="PANTHER" id="PTHR31927:SF2">
    <property type="entry name" value="FI07246P-RELATED"/>
    <property type="match status" value="1"/>
</dbReference>
<dbReference type="Pfam" id="PF03103">
    <property type="entry name" value="DUF243"/>
    <property type="match status" value="1"/>
</dbReference>
<dbReference type="GO" id="GO:0062129">
    <property type="term" value="C:chitin-based extracellular matrix"/>
    <property type="evidence" value="ECO:0007669"/>
    <property type="project" value="TreeGrafter"/>
</dbReference>
<proteinExistence type="predicted"/>
<dbReference type="GO" id="GO:0008010">
    <property type="term" value="F:structural constituent of chitin-based larval cuticle"/>
    <property type="evidence" value="ECO:0007669"/>
    <property type="project" value="TreeGrafter"/>
</dbReference>
<accession>A0A0A1XFK9</accession>
<dbReference type="EMBL" id="GBXI01004098">
    <property type="protein sequence ID" value="JAD10194.1"/>
    <property type="molecule type" value="Transcribed_RNA"/>
</dbReference>
<dbReference type="SMART" id="SM00690">
    <property type="entry name" value="DM5"/>
    <property type="match status" value="1"/>
</dbReference>
<reference evidence="4" key="1">
    <citation type="submission" date="2014-11" db="EMBL/GenBank/DDBJ databases">
        <authorList>
            <person name="Geib S."/>
        </authorList>
    </citation>
    <scope>NUCLEOTIDE SEQUENCE</scope>
</reference>
<feature type="region of interest" description="Disordered" evidence="1">
    <location>
        <begin position="30"/>
        <end position="72"/>
    </location>
</feature>
<dbReference type="PANTHER" id="PTHR31927">
    <property type="entry name" value="FI07246P-RELATED-RELATED"/>
    <property type="match status" value="1"/>
</dbReference>
<evidence type="ECO:0000259" key="3">
    <source>
        <dbReference type="SMART" id="SM00690"/>
    </source>
</evidence>
<dbReference type="GO" id="GO:0040003">
    <property type="term" value="P:chitin-based cuticle development"/>
    <property type="evidence" value="ECO:0007669"/>
    <property type="project" value="TreeGrafter"/>
</dbReference>
<evidence type="ECO:0000256" key="2">
    <source>
        <dbReference type="SAM" id="SignalP"/>
    </source>
</evidence>
<dbReference type="AlphaFoldDB" id="A0A0A1XFK9"/>
<dbReference type="OrthoDB" id="6376010at2759"/>
<feature type="compositionally biased region" description="Low complexity" evidence="1">
    <location>
        <begin position="30"/>
        <end position="58"/>
    </location>
</feature>
<feature type="chain" id="PRO_5001983273" description="DUF243 domain-containing protein" evidence="2">
    <location>
        <begin position="19"/>
        <end position="314"/>
    </location>
</feature>
<feature type="signal peptide" evidence="2">
    <location>
        <begin position="1"/>
        <end position="18"/>
    </location>
</feature>
<evidence type="ECO:0000256" key="1">
    <source>
        <dbReference type="SAM" id="MobiDB-lite"/>
    </source>
</evidence>
<gene>
    <name evidence="4" type="ORF">g.58252</name>
</gene>
<protein>
    <recommendedName>
        <fullName evidence="3">DUF243 domain-containing protein</fullName>
    </recommendedName>
</protein>
<feature type="domain" description="DUF243" evidence="3">
    <location>
        <begin position="144"/>
        <end position="243"/>
    </location>
</feature>
<reference evidence="4" key="2">
    <citation type="journal article" date="2015" name="Gigascience">
        <title>Reconstructing a comprehensive transcriptome assembly of a white-pupal translocated strain of the pest fruit fly Bactrocera cucurbitae.</title>
        <authorList>
            <person name="Sim S.B."/>
            <person name="Calla B."/>
            <person name="Hall B."/>
            <person name="DeRego T."/>
            <person name="Geib S.M."/>
        </authorList>
    </citation>
    <scope>NUCLEOTIDE SEQUENCE</scope>
</reference>
<dbReference type="InterPro" id="IPR004145">
    <property type="entry name" value="DUF243"/>
</dbReference>
<name>A0A0A1XFK9_ZEUCU</name>
<organism evidence="4">
    <name type="scientific">Zeugodacus cucurbitae</name>
    <name type="common">Melon fruit fly</name>
    <name type="synonym">Bactrocera cucurbitae</name>
    <dbReference type="NCBI Taxonomy" id="28588"/>
    <lineage>
        <taxon>Eukaryota</taxon>
        <taxon>Metazoa</taxon>
        <taxon>Ecdysozoa</taxon>
        <taxon>Arthropoda</taxon>
        <taxon>Hexapoda</taxon>
        <taxon>Insecta</taxon>
        <taxon>Pterygota</taxon>
        <taxon>Neoptera</taxon>
        <taxon>Endopterygota</taxon>
        <taxon>Diptera</taxon>
        <taxon>Brachycera</taxon>
        <taxon>Muscomorpha</taxon>
        <taxon>Tephritoidea</taxon>
        <taxon>Tephritidae</taxon>
        <taxon>Zeugodacus</taxon>
        <taxon>Zeugodacus</taxon>
    </lineage>
</organism>
<evidence type="ECO:0000313" key="4">
    <source>
        <dbReference type="EMBL" id="JAD10194.1"/>
    </source>
</evidence>